<evidence type="ECO:0000313" key="11">
    <source>
        <dbReference type="EMBL" id="KPH56208.1"/>
    </source>
</evidence>
<dbReference type="Gene3D" id="3.40.50.10090">
    <property type="match status" value="2"/>
</dbReference>
<dbReference type="GO" id="GO:0006780">
    <property type="term" value="P:uroporphyrinogen III biosynthetic process"/>
    <property type="evidence" value="ECO:0007669"/>
    <property type="project" value="UniProtKB-UniRule"/>
</dbReference>
<evidence type="ECO:0000256" key="8">
    <source>
        <dbReference type="ARBA" id="ARBA00048617"/>
    </source>
</evidence>
<name>A0A0N0LTQ0_9HELI</name>
<gene>
    <name evidence="11" type="ORF">HPU229334_03985</name>
</gene>
<evidence type="ECO:0000256" key="5">
    <source>
        <dbReference type="ARBA" id="ARBA00023244"/>
    </source>
</evidence>
<evidence type="ECO:0000256" key="2">
    <source>
        <dbReference type="ARBA" id="ARBA00008133"/>
    </source>
</evidence>
<dbReference type="GO" id="GO:0006782">
    <property type="term" value="P:protoporphyrinogen IX biosynthetic process"/>
    <property type="evidence" value="ECO:0007669"/>
    <property type="project" value="UniProtKB-UniRule"/>
</dbReference>
<keyword evidence="4 9" id="KW-0456">Lyase</keyword>
<evidence type="ECO:0000256" key="4">
    <source>
        <dbReference type="ARBA" id="ARBA00023239"/>
    </source>
</evidence>
<reference evidence="11 12" key="1">
    <citation type="submission" date="2014-06" db="EMBL/GenBank/DDBJ databases">
        <title>Helicobacter pullorum isolates in fresh chicken meat - phenotypic and genotypic features.</title>
        <authorList>
            <person name="Borges V."/>
            <person name="Santos A."/>
            <person name="Correia C.B."/>
            <person name="Saraiva M."/>
            <person name="Menard A."/>
            <person name="Vieira L."/>
            <person name="Sampaio D.A."/>
            <person name="Gomes J.P."/>
            <person name="Oleastro M."/>
        </authorList>
    </citation>
    <scope>NUCLEOTIDE SEQUENCE [LARGE SCALE GENOMIC DNA]</scope>
    <source>
        <strain evidence="11 12">229334/12</strain>
    </source>
</reference>
<evidence type="ECO:0000256" key="9">
    <source>
        <dbReference type="RuleBase" id="RU366031"/>
    </source>
</evidence>
<dbReference type="SUPFAM" id="SSF69618">
    <property type="entry name" value="HemD-like"/>
    <property type="match status" value="1"/>
</dbReference>
<dbReference type="RefSeq" id="WP_054197779.1">
    <property type="nucleotide sequence ID" value="NZ_JNOC01000017.1"/>
</dbReference>
<dbReference type="Proteomes" id="UP000037997">
    <property type="component" value="Unassembled WGS sequence"/>
</dbReference>
<dbReference type="EMBL" id="JNOC01000017">
    <property type="protein sequence ID" value="KPH56208.1"/>
    <property type="molecule type" value="Genomic_DNA"/>
</dbReference>
<comment type="catalytic activity">
    <reaction evidence="8 9">
        <text>hydroxymethylbilane = uroporphyrinogen III + H2O</text>
        <dbReference type="Rhea" id="RHEA:18965"/>
        <dbReference type="ChEBI" id="CHEBI:15377"/>
        <dbReference type="ChEBI" id="CHEBI:57308"/>
        <dbReference type="ChEBI" id="CHEBI:57845"/>
        <dbReference type="EC" id="4.2.1.75"/>
    </reaction>
</comment>
<dbReference type="CDD" id="cd06578">
    <property type="entry name" value="HemD"/>
    <property type="match status" value="1"/>
</dbReference>
<dbReference type="PANTHER" id="PTHR38042">
    <property type="entry name" value="UROPORPHYRINOGEN-III SYNTHASE, CHLOROPLASTIC"/>
    <property type="match status" value="1"/>
</dbReference>
<dbReference type="InterPro" id="IPR036108">
    <property type="entry name" value="4pyrrol_syn_uPrphyn_synt_sf"/>
</dbReference>
<evidence type="ECO:0000313" key="12">
    <source>
        <dbReference type="Proteomes" id="UP000037997"/>
    </source>
</evidence>
<evidence type="ECO:0000256" key="3">
    <source>
        <dbReference type="ARBA" id="ARBA00013109"/>
    </source>
</evidence>
<evidence type="ECO:0000259" key="10">
    <source>
        <dbReference type="Pfam" id="PF02602"/>
    </source>
</evidence>
<comment type="function">
    <text evidence="6 9">Catalyzes cyclization of the linear tetrapyrrole, hydroxymethylbilane, to the macrocyclic uroporphyrinogen III.</text>
</comment>
<dbReference type="UniPathway" id="UPA00251">
    <property type="reaction ID" value="UER00320"/>
</dbReference>
<sequence>MKKVYYITKKNSNKTMRDIQYLELLEICFIQDDCLLEKIKKSDCLIFTSKNAIFALEHFVPQIWKKLPCCVIGNGSKKALESFGIKAEFVAKNPYGVSFGEELGEFLANKKPLFIRGQKVASNLLEILRSKGVFAIESILYQNKILKLSQKQREILKPKKDSIIFFSAPSSIKAFLKNFSWEDDYIALCIGKTTKNEAKKLLGENAEILLSPKVEIETSLEFAKEIGGYNVKN</sequence>
<evidence type="ECO:0000256" key="6">
    <source>
        <dbReference type="ARBA" id="ARBA00037589"/>
    </source>
</evidence>
<dbReference type="InterPro" id="IPR039793">
    <property type="entry name" value="UROS/Hem4"/>
</dbReference>
<accession>A0A0N0LTQ0</accession>
<dbReference type="GO" id="GO:0004852">
    <property type="term" value="F:uroporphyrinogen-III synthase activity"/>
    <property type="evidence" value="ECO:0007669"/>
    <property type="project" value="UniProtKB-UniRule"/>
</dbReference>
<dbReference type="STRING" id="35818.HPU229336_09505"/>
<dbReference type="EC" id="4.2.1.75" evidence="3 9"/>
<feature type="domain" description="Tetrapyrrole biosynthesis uroporphyrinogen III synthase" evidence="10">
    <location>
        <begin position="35"/>
        <end position="201"/>
    </location>
</feature>
<dbReference type="PANTHER" id="PTHR38042:SF1">
    <property type="entry name" value="UROPORPHYRINOGEN-III SYNTHASE, CHLOROPLASTIC"/>
    <property type="match status" value="1"/>
</dbReference>
<comment type="similarity">
    <text evidence="2 9">Belongs to the uroporphyrinogen-III synthase family.</text>
</comment>
<evidence type="ECO:0000256" key="7">
    <source>
        <dbReference type="ARBA" id="ARBA00040167"/>
    </source>
</evidence>
<evidence type="ECO:0000256" key="1">
    <source>
        <dbReference type="ARBA" id="ARBA00004772"/>
    </source>
</evidence>
<organism evidence="11 12">
    <name type="scientific">Helicobacter pullorum</name>
    <dbReference type="NCBI Taxonomy" id="35818"/>
    <lineage>
        <taxon>Bacteria</taxon>
        <taxon>Pseudomonadati</taxon>
        <taxon>Campylobacterota</taxon>
        <taxon>Epsilonproteobacteria</taxon>
        <taxon>Campylobacterales</taxon>
        <taxon>Helicobacteraceae</taxon>
        <taxon>Helicobacter</taxon>
    </lineage>
</organism>
<comment type="caution">
    <text evidence="11">The sequence shown here is derived from an EMBL/GenBank/DDBJ whole genome shotgun (WGS) entry which is preliminary data.</text>
</comment>
<proteinExistence type="inferred from homology"/>
<keyword evidence="5 9" id="KW-0627">Porphyrin biosynthesis</keyword>
<comment type="pathway">
    <text evidence="1 9">Porphyrin-containing compound metabolism; protoporphyrin-IX biosynthesis; coproporphyrinogen-III from 5-aminolevulinate: step 3/4.</text>
</comment>
<dbReference type="PATRIC" id="fig|35818.11.peg.791"/>
<dbReference type="Pfam" id="PF02602">
    <property type="entry name" value="HEM4"/>
    <property type="match status" value="1"/>
</dbReference>
<dbReference type="InterPro" id="IPR003754">
    <property type="entry name" value="4pyrrol_synth_uPrphyn_synth"/>
</dbReference>
<dbReference type="AlphaFoldDB" id="A0A0N0LTQ0"/>
<protein>
    <recommendedName>
        <fullName evidence="7 9">Uroporphyrinogen-III synthase</fullName>
        <ecNumber evidence="3 9">4.2.1.75</ecNumber>
    </recommendedName>
</protein>